<accession>A0A7J7F0H8</accession>
<evidence type="ECO:0000313" key="3">
    <source>
        <dbReference type="Proteomes" id="UP000551758"/>
    </source>
</evidence>
<name>A0A7J7F0H8_DICBM</name>
<reference evidence="2 3" key="1">
    <citation type="journal article" date="2020" name="Mol. Biol. Evol.">
        <title>Interspecific Gene Flow and the Evolution of Specialization in Black and White Rhinoceros.</title>
        <authorList>
            <person name="Moodley Y."/>
            <person name="Westbury M.V."/>
            <person name="Russo I.M."/>
            <person name="Gopalakrishnan S."/>
            <person name="Rakotoarivelo A."/>
            <person name="Olsen R.A."/>
            <person name="Prost S."/>
            <person name="Tunstall T."/>
            <person name="Ryder O.A."/>
            <person name="Dalen L."/>
            <person name="Bruford M.W."/>
        </authorList>
    </citation>
    <scope>NUCLEOTIDE SEQUENCE [LARGE SCALE GENOMIC DNA]</scope>
    <source>
        <strain evidence="2">SBR-YM</strain>
        <tissue evidence="2">Skin</tissue>
    </source>
</reference>
<evidence type="ECO:0000313" key="2">
    <source>
        <dbReference type="EMBL" id="KAF5921552.1"/>
    </source>
</evidence>
<sequence>MVLDFLASLTLRVARRPRGRCTEASALLQGFPGNANADGVVRHRLRPPVEARHLRFLPSAWNPNGRIGMRVEAYGCPYSTCGPEGRAPRDLFGHSLPHPPAPDASFDHIPLGIPSTVSDCVLALSARPHLLSYWNQLPQGGLTPS</sequence>
<dbReference type="Proteomes" id="UP000551758">
    <property type="component" value="Unassembled WGS sequence"/>
</dbReference>
<dbReference type="AlphaFoldDB" id="A0A7J7F0H8"/>
<feature type="domain" description="F5/8 type C" evidence="1">
    <location>
        <begin position="1"/>
        <end position="76"/>
    </location>
</feature>
<comment type="caution">
    <text evidence="2">The sequence shown here is derived from an EMBL/GenBank/DDBJ whole genome shotgun (WGS) entry which is preliminary data.</text>
</comment>
<dbReference type="Gene3D" id="2.60.120.260">
    <property type="entry name" value="Galactose-binding domain-like"/>
    <property type="match status" value="1"/>
</dbReference>
<dbReference type="InterPro" id="IPR008979">
    <property type="entry name" value="Galactose-bd-like_sf"/>
</dbReference>
<dbReference type="SUPFAM" id="SSF49785">
    <property type="entry name" value="Galactose-binding domain-like"/>
    <property type="match status" value="1"/>
</dbReference>
<proteinExistence type="predicted"/>
<dbReference type="PROSITE" id="PS50022">
    <property type="entry name" value="FA58C_3"/>
    <property type="match status" value="1"/>
</dbReference>
<evidence type="ECO:0000259" key="1">
    <source>
        <dbReference type="PROSITE" id="PS50022"/>
    </source>
</evidence>
<protein>
    <recommendedName>
        <fullName evidence="1">F5/8 type C domain-containing protein</fullName>
    </recommendedName>
</protein>
<gene>
    <name evidence="2" type="ORF">HPG69_009120</name>
</gene>
<keyword evidence="3" id="KW-1185">Reference proteome</keyword>
<organism evidence="2 3">
    <name type="scientific">Diceros bicornis minor</name>
    <name type="common">South-central black rhinoceros</name>
    <dbReference type="NCBI Taxonomy" id="77932"/>
    <lineage>
        <taxon>Eukaryota</taxon>
        <taxon>Metazoa</taxon>
        <taxon>Chordata</taxon>
        <taxon>Craniata</taxon>
        <taxon>Vertebrata</taxon>
        <taxon>Euteleostomi</taxon>
        <taxon>Mammalia</taxon>
        <taxon>Eutheria</taxon>
        <taxon>Laurasiatheria</taxon>
        <taxon>Perissodactyla</taxon>
        <taxon>Rhinocerotidae</taxon>
        <taxon>Diceros</taxon>
    </lineage>
</organism>
<dbReference type="EMBL" id="JACDTQ010001605">
    <property type="protein sequence ID" value="KAF5921552.1"/>
    <property type="molecule type" value="Genomic_DNA"/>
</dbReference>
<dbReference type="InterPro" id="IPR000421">
    <property type="entry name" value="FA58C"/>
</dbReference>